<feature type="domain" description="Fumarylacetoacetase N-terminal" evidence="16">
    <location>
        <begin position="25"/>
        <end position="118"/>
    </location>
</feature>
<evidence type="ECO:0000256" key="3">
    <source>
        <dbReference type="ARBA" id="ARBA00004782"/>
    </source>
</evidence>
<comment type="pathway">
    <text evidence="3">Amino-acid degradation; L-phenylalanine degradation; acetoacetate and fumarate from L-phenylalanine: step 6/6.</text>
</comment>
<dbReference type="GO" id="GO:0006559">
    <property type="term" value="P:L-phenylalanine catabolic process"/>
    <property type="evidence" value="ECO:0007669"/>
    <property type="project" value="UniProtKB-UniPathway"/>
</dbReference>
<evidence type="ECO:0000256" key="13">
    <source>
        <dbReference type="PIRSR" id="PIRSR605959-2"/>
    </source>
</evidence>
<dbReference type="Pfam" id="PF01557">
    <property type="entry name" value="FAA_hydrolase"/>
    <property type="match status" value="1"/>
</dbReference>
<feature type="binding site" evidence="13">
    <location>
        <position position="240"/>
    </location>
    <ligand>
        <name>substrate</name>
    </ligand>
</feature>
<comment type="caution">
    <text evidence="17">The sequence shown here is derived from an EMBL/GenBank/DDBJ whole genome shotgun (WGS) entry which is preliminary data.</text>
</comment>
<accession>A0A1S1Z1Y1</accession>
<dbReference type="InterPro" id="IPR036462">
    <property type="entry name" value="Fumarylacetoacetase_N_sf"/>
</dbReference>
<evidence type="ECO:0000259" key="16">
    <source>
        <dbReference type="Pfam" id="PF09298"/>
    </source>
</evidence>
<dbReference type="UniPathway" id="UPA00139">
    <property type="reaction ID" value="UER00341"/>
</dbReference>
<dbReference type="SUPFAM" id="SSF63433">
    <property type="entry name" value="Fumarylacetoacetate hydrolase, FAH, N-terminal domain"/>
    <property type="match status" value="1"/>
</dbReference>
<protein>
    <recommendedName>
        <fullName evidence="5">fumarylacetoacetase</fullName>
        <ecNumber evidence="5">3.7.1.2</ecNumber>
    </recommendedName>
</protein>
<organism evidence="17 18">
    <name type="scientific">Flammeovirga pacifica</name>
    <dbReference type="NCBI Taxonomy" id="915059"/>
    <lineage>
        <taxon>Bacteria</taxon>
        <taxon>Pseudomonadati</taxon>
        <taxon>Bacteroidota</taxon>
        <taxon>Cytophagia</taxon>
        <taxon>Cytophagales</taxon>
        <taxon>Flammeovirgaceae</taxon>
        <taxon>Flammeovirga</taxon>
    </lineage>
</organism>
<feature type="domain" description="Fumarylacetoacetase-like C-terminal" evidence="15">
    <location>
        <begin position="125"/>
        <end position="391"/>
    </location>
</feature>
<comment type="cofactor">
    <cofactor evidence="1 14">
        <name>Ca(2+)</name>
        <dbReference type="ChEBI" id="CHEBI:29108"/>
    </cofactor>
</comment>
<comment type="similarity">
    <text evidence="4">Belongs to the FAH family.</text>
</comment>
<dbReference type="InterPro" id="IPR015377">
    <property type="entry name" value="Fumarylacetoacetase_N"/>
</dbReference>
<evidence type="ECO:0000256" key="9">
    <source>
        <dbReference type="ARBA" id="ARBA00022842"/>
    </source>
</evidence>
<dbReference type="EMBL" id="JRYR02000001">
    <property type="protein sequence ID" value="OHX67278.1"/>
    <property type="molecule type" value="Genomic_DNA"/>
</dbReference>
<evidence type="ECO:0000256" key="12">
    <source>
        <dbReference type="PIRSR" id="PIRSR605959-1"/>
    </source>
</evidence>
<feature type="binding site" evidence="13">
    <location>
        <position position="244"/>
    </location>
    <ligand>
        <name>substrate</name>
    </ligand>
</feature>
<dbReference type="NCBIfam" id="TIGR01266">
    <property type="entry name" value="fum_ac_acetase"/>
    <property type="match status" value="1"/>
</dbReference>
<dbReference type="Gene3D" id="2.30.30.230">
    <property type="entry name" value="Fumarylacetoacetase, N-terminal domain"/>
    <property type="match status" value="1"/>
</dbReference>
<dbReference type="GO" id="GO:0004334">
    <property type="term" value="F:fumarylacetoacetase activity"/>
    <property type="evidence" value="ECO:0007669"/>
    <property type="project" value="UniProtKB-EC"/>
</dbReference>
<feature type="binding site" evidence="14">
    <location>
        <position position="126"/>
    </location>
    <ligand>
        <name>Ca(2+)</name>
        <dbReference type="ChEBI" id="CHEBI:29108"/>
    </ligand>
</feature>
<sequence>MLNNTHNPKAKSWVAIPENSDFPIQNLPYGIFSSKDNPQKRIGVAIGDHILDLEKVGHHLSVKDKKVFSTDVLNDFMALGKEVHQKVRQDIFELLSEGNKTIGIESLTHQNDVTLYLPVRIGDYTDFYSSEEHATNVGIMFRGKDNALMPNWKHIPVGYHGRASSIVVSGTDLHRPKGQKMPPNAESPVYGPSSRMDIELEMAFVVGKSTELGDTVEADNAEDYIFGMMLFNDWSARDIQKWEYVPLGPFLGKNFGSTVSPWVVTLEALAPFRTSGPEQSPTPLSYLQTSGPKAFDIQLEVSLQAEGLAPQVICNSNFKYLYWSMSQQLAHQTVNGCNLNIGDMCASGTISGPTKNSFGSLLELTWNGTEPITLSDGTERTFLEDNDTVIMKGWCEKDGVRIGFGEAKGKILPSK</sequence>
<evidence type="ECO:0000256" key="4">
    <source>
        <dbReference type="ARBA" id="ARBA00010211"/>
    </source>
</evidence>
<evidence type="ECO:0000313" key="17">
    <source>
        <dbReference type="EMBL" id="OHX67278.1"/>
    </source>
</evidence>
<feature type="binding site" evidence="14">
    <location>
        <position position="253"/>
    </location>
    <ligand>
        <name>Mg(2+)</name>
        <dbReference type="ChEBI" id="CHEBI:18420"/>
    </ligand>
</feature>
<evidence type="ECO:0000256" key="6">
    <source>
        <dbReference type="ARBA" id="ARBA00022723"/>
    </source>
</evidence>
<proteinExistence type="inferred from homology"/>
<dbReference type="SUPFAM" id="SSF56529">
    <property type="entry name" value="FAH"/>
    <property type="match status" value="1"/>
</dbReference>
<dbReference type="STRING" id="915059.NH26_13475"/>
<evidence type="ECO:0000256" key="1">
    <source>
        <dbReference type="ARBA" id="ARBA00001913"/>
    </source>
</evidence>
<dbReference type="Proteomes" id="UP000179797">
    <property type="component" value="Unassembled WGS sequence"/>
</dbReference>
<dbReference type="PANTHER" id="PTHR43069">
    <property type="entry name" value="FUMARYLACETOACETASE"/>
    <property type="match status" value="1"/>
</dbReference>
<evidence type="ECO:0000256" key="10">
    <source>
        <dbReference type="ARBA" id="ARBA00022878"/>
    </source>
</evidence>
<keyword evidence="9 14" id="KW-0460">Magnesium</keyword>
<feature type="binding site" evidence="13">
    <location>
        <position position="349"/>
    </location>
    <ligand>
        <name>substrate</name>
    </ligand>
</feature>
<evidence type="ECO:0000256" key="5">
    <source>
        <dbReference type="ARBA" id="ARBA00012094"/>
    </source>
</evidence>
<feature type="binding site" evidence="13">
    <location>
        <position position="128"/>
    </location>
    <ligand>
        <name>substrate</name>
    </ligand>
</feature>
<feature type="binding site" evidence="13">
    <location>
        <position position="142"/>
    </location>
    <ligand>
        <name>substrate</name>
    </ligand>
</feature>
<name>A0A1S1Z1Y1_FLAPC</name>
<feature type="active site" description="Proton acceptor" evidence="12">
    <location>
        <position position="133"/>
    </location>
</feature>
<dbReference type="RefSeq" id="WP_044226134.1">
    <property type="nucleotide sequence ID" value="NZ_JRYR02000001.1"/>
</dbReference>
<evidence type="ECO:0000313" key="18">
    <source>
        <dbReference type="Proteomes" id="UP000179797"/>
    </source>
</evidence>
<dbReference type="GO" id="GO:0006572">
    <property type="term" value="P:L-tyrosine catabolic process"/>
    <property type="evidence" value="ECO:0007669"/>
    <property type="project" value="UniProtKB-KW"/>
</dbReference>
<dbReference type="FunFam" id="3.90.850.10:FF:000004">
    <property type="entry name" value="Fumarylacetoacetase"/>
    <property type="match status" value="1"/>
</dbReference>
<feature type="binding site" evidence="14">
    <location>
        <position position="199"/>
    </location>
    <ligand>
        <name>Ca(2+)</name>
        <dbReference type="ChEBI" id="CHEBI:29108"/>
    </ligand>
</feature>
<evidence type="ECO:0000256" key="2">
    <source>
        <dbReference type="ARBA" id="ARBA00001946"/>
    </source>
</evidence>
<gene>
    <name evidence="17" type="ORF">NH26_13475</name>
</gene>
<evidence type="ECO:0000256" key="8">
    <source>
        <dbReference type="ARBA" id="ARBA00022837"/>
    </source>
</evidence>
<dbReference type="Pfam" id="PF09298">
    <property type="entry name" value="FAA_hydrolase_N"/>
    <property type="match status" value="1"/>
</dbReference>
<dbReference type="PANTHER" id="PTHR43069:SF2">
    <property type="entry name" value="FUMARYLACETOACETASE"/>
    <property type="match status" value="1"/>
</dbReference>
<reference evidence="17 18" key="1">
    <citation type="journal article" date="2012" name="Int. J. Syst. Evol. Microbiol.">
        <title>Flammeovirga pacifica sp. nov., isolated from deep-sea sediment.</title>
        <authorList>
            <person name="Xu H."/>
            <person name="Fu Y."/>
            <person name="Yang N."/>
            <person name="Ding Z."/>
            <person name="Lai Q."/>
            <person name="Zeng R."/>
        </authorList>
    </citation>
    <scope>NUCLEOTIDE SEQUENCE [LARGE SCALE GENOMIC DNA]</scope>
    <source>
        <strain evidence="18">DSM 24597 / LMG 26175 / WPAGA1</strain>
    </source>
</reference>
<evidence type="ECO:0000256" key="11">
    <source>
        <dbReference type="ARBA" id="ARBA00023232"/>
    </source>
</evidence>
<dbReference type="InterPro" id="IPR005959">
    <property type="entry name" value="Fumarylacetoacetase"/>
</dbReference>
<comment type="cofactor">
    <cofactor evidence="2 14">
        <name>Mg(2+)</name>
        <dbReference type="ChEBI" id="CHEBI:18420"/>
    </cofactor>
</comment>
<keyword evidence="7" id="KW-0378">Hydrolase</keyword>
<feature type="binding site" evidence="14">
    <location>
        <position position="257"/>
    </location>
    <ligand>
        <name>Mg(2+)</name>
        <dbReference type="ChEBI" id="CHEBI:18420"/>
    </ligand>
</feature>
<evidence type="ECO:0000256" key="14">
    <source>
        <dbReference type="PIRSR" id="PIRSR605959-3"/>
    </source>
</evidence>
<feature type="binding site" evidence="14">
    <location>
        <position position="201"/>
    </location>
    <ligand>
        <name>Ca(2+)</name>
        <dbReference type="ChEBI" id="CHEBI:29108"/>
    </ligand>
</feature>
<dbReference type="InterPro" id="IPR036663">
    <property type="entry name" value="Fumarylacetoacetase_C_sf"/>
</dbReference>
<dbReference type="GO" id="GO:0046872">
    <property type="term" value="F:metal ion binding"/>
    <property type="evidence" value="ECO:0007669"/>
    <property type="project" value="UniProtKB-KW"/>
</dbReference>
<keyword evidence="18" id="KW-1185">Reference proteome</keyword>
<evidence type="ECO:0000259" key="15">
    <source>
        <dbReference type="Pfam" id="PF01557"/>
    </source>
</evidence>
<dbReference type="AlphaFoldDB" id="A0A1S1Z1Y1"/>
<keyword evidence="10" id="KW-0828">Tyrosine catabolism</keyword>
<keyword evidence="11" id="KW-0585">Phenylalanine catabolism</keyword>
<keyword evidence="6 14" id="KW-0479">Metal-binding</keyword>
<dbReference type="Gene3D" id="3.90.850.10">
    <property type="entry name" value="Fumarylacetoacetase-like, C-terminal domain"/>
    <property type="match status" value="1"/>
</dbReference>
<dbReference type="GO" id="GO:1902000">
    <property type="term" value="P:homogentisate catabolic process"/>
    <property type="evidence" value="ECO:0007669"/>
    <property type="project" value="TreeGrafter"/>
</dbReference>
<dbReference type="EC" id="3.7.1.2" evidence="5"/>
<dbReference type="InterPro" id="IPR011234">
    <property type="entry name" value="Fumarylacetoacetase-like_C"/>
</dbReference>
<keyword evidence="8 14" id="KW-0106">Calcium</keyword>
<dbReference type="OrthoDB" id="3766879at2"/>
<evidence type="ECO:0000256" key="7">
    <source>
        <dbReference type="ARBA" id="ARBA00022801"/>
    </source>
</evidence>
<feature type="binding site" evidence="14">
    <location>
        <position position="233"/>
    </location>
    <ligand>
        <name>Mg(2+)</name>
        <dbReference type="ChEBI" id="CHEBI:18420"/>
    </ligand>
</feature>